<gene>
    <name evidence="3" type="ORF">CONCODRAFT_69435</name>
</gene>
<keyword evidence="3" id="KW-0808">Transferase</keyword>
<feature type="region of interest" description="Disordered" evidence="1">
    <location>
        <begin position="1149"/>
        <end position="1170"/>
    </location>
</feature>
<feature type="region of interest" description="Disordered" evidence="1">
    <location>
        <begin position="993"/>
        <end position="1021"/>
    </location>
</feature>
<sequence length="1254" mass="143983">MKQSSISALPSDTTFINTSSFNHQTTPIQPKNEYSEMVAHFDKYWTEAHEYFQLPDYFTISNLFDRIWIIYQTFLTFWIPIRLIKKDKNSNNSYYTNTYQTTTTINIETLDQLKNNGTTIFILEGGVIKLSDQVVDKFEHALWDVTFLNQGALDCNQVFKTPQTTDNLYPKILFQYDEYDAELSKVSSVTLDDLSPIYGTTPITFTFDQLFFDPYLVLIGKNVLDLTRFKMFNPELYSNLNQNILDLFLSLNDLYSILDLDDPQKFRDVEYKNRDITKIFTHFIPYSDQEIVKTCILNKLKIGTVEGPSYFSLLGMFVIRWGIYSYIIFYLIGFLLIILSKISLDDTLCWKFMLCKRDHVYRADRKLTKKQINCQIQRNQAENYLVQQTYLRQLPTCESVNIDYLLKIEGRSPACLTFHPRELNRGLYHLAQSEPDYEREDDLDFDPLRTLLVVYSPAKPMFDQVEATLESLAKSKYPATHKLIAIIIDGPYHHEDRTMELLCDDVIPREEIKYANYYAVDGTINKAKVFAGYYKYMNVGNDGTPRGSLQSIFLKVPLMVIYKSQAKGRRDSMALVLHLLNKVYFRSPLNPFEYDFFNLTRAIAGTTLDHFSLLLTTSLGVYFDPNTLTNLIRPFVLDRSIAGATGNSYIGARSGRSLGQRFQTGLYTYEKWLNKLTYMYNSPLSIPRYCAIYRIWASSKLKTSLLDLPEAEVPSTIDPSLRNPRPILIHPHVVSKYSQLSLLGTPHEYRKKDFGWNAFENTWCEDAILTEILGKEFPNMHFSWIEKAKFQLNTPFSLLNCCVYWLKWWDISWKGTWTISRFGVISKIICLVSWIILQFSVAITISFVYALIKSQAFTVLGLVIAIPLGNIFSIMINQDLINSKFQLYLVADMISGWFLNFMFHLIIPAIALWNFNDIVNHPTISSNIPKFSNRTKSNAILPKSAITEVNSNWHMHSPKLSGNTTTPIGSASWMDPKFANKMSLESWKELYDGAPPSPLPQSPHSSKFASSIKSTLAKKKRANNLQIRVREELFNQQRALAQYPDELTPIPKTSSSLQFDHSVPLFSPQDWGKLTQHTISNMENRLSHLRSSPALTPRILTHDEPNITANTSKFSISTRSIDSIIGYKGLKNPKASYLIDKNPFGVYLSPPKRQNHHTTSHQHSPSDAPTDITLTNNSLGLSDNAGGPSTIPLFIEPKSPSIENYSIENDNVNMQFSEDAIFNKSLDDEKYTYWLSTPRPWNHKKDGDSSDNGS</sequence>
<accession>A0A137PAD3</accession>
<dbReference type="GO" id="GO:0016740">
    <property type="term" value="F:transferase activity"/>
    <property type="evidence" value="ECO:0007669"/>
    <property type="project" value="UniProtKB-KW"/>
</dbReference>
<dbReference type="Pfam" id="PF03142">
    <property type="entry name" value="Chitin_synth_2"/>
    <property type="match status" value="1"/>
</dbReference>
<feature type="transmembrane region" description="Helical" evidence="2">
    <location>
        <begin position="828"/>
        <end position="850"/>
    </location>
</feature>
<keyword evidence="2" id="KW-0472">Membrane</keyword>
<keyword evidence="2" id="KW-1133">Transmembrane helix</keyword>
<proteinExistence type="predicted"/>
<protein>
    <submittedName>
        <fullName evidence="3">Glycosyltransferase family 2 protein</fullName>
    </submittedName>
</protein>
<organism evidence="3 4">
    <name type="scientific">Conidiobolus coronatus (strain ATCC 28846 / CBS 209.66 / NRRL 28638)</name>
    <name type="common">Delacroixia coronata</name>
    <dbReference type="NCBI Taxonomy" id="796925"/>
    <lineage>
        <taxon>Eukaryota</taxon>
        <taxon>Fungi</taxon>
        <taxon>Fungi incertae sedis</taxon>
        <taxon>Zoopagomycota</taxon>
        <taxon>Entomophthoromycotina</taxon>
        <taxon>Entomophthoromycetes</taxon>
        <taxon>Entomophthorales</taxon>
        <taxon>Ancylistaceae</taxon>
        <taxon>Conidiobolus</taxon>
    </lineage>
</organism>
<feature type="transmembrane region" description="Helical" evidence="2">
    <location>
        <begin position="856"/>
        <end position="876"/>
    </location>
</feature>
<name>A0A137PAD3_CONC2</name>
<dbReference type="STRING" id="796925.A0A137PAD3"/>
<evidence type="ECO:0000313" key="4">
    <source>
        <dbReference type="Proteomes" id="UP000070444"/>
    </source>
</evidence>
<dbReference type="Proteomes" id="UP000070444">
    <property type="component" value="Unassembled WGS sequence"/>
</dbReference>
<reference evidence="3 4" key="1">
    <citation type="journal article" date="2015" name="Genome Biol. Evol.">
        <title>Phylogenomic analyses indicate that early fungi evolved digesting cell walls of algal ancestors of land plants.</title>
        <authorList>
            <person name="Chang Y."/>
            <person name="Wang S."/>
            <person name="Sekimoto S."/>
            <person name="Aerts A.L."/>
            <person name="Choi C."/>
            <person name="Clum A."/>
            <person name="LaButti K.M."/>
            <person name="Lindquist E.A."/>
            <person name="Yee Ngan C."/>
            <person name="Ohm R.A."/>
            <person name="Salamov A.A."/>
            <person name="Grigoriev I.V."/>
            <person name="Spatafora J.W."/>
            <person name="Berbee M.L."/>
        </authorList>
    </citation>
    <scope>NUCLEOTIDE SEQUENCE [LARGE SCALE GENOMIC DNA]</scope>
    <source>
        <strain evidence="3 4">NRRL 28638</strain>
    </source>
</reference>
<evidence type="ECO:0000256" key="1">
    <source>
        <dbReference type="SAM" id="MobiDB-lite"/>
    </source>
</evidence>
<evidence type="ECO:0000256" key="2">
    <source>
        <dbReference type="SAM" id="Phobius"/>
    </source>
</evidence>
<feature type="transmembrane region" description="Helical" evidence="2">
    <location>
        <begin position="897"/>
        <end position="915"/>
    </location>
</feature>
<dbReference type="AlphaFoldDB" id="A0A137PAD3"/>
<feature type="transmembrane region" description="Helical" evidence="2">
    <location>
        <begin position="321"/>
        <end position="344"/>
    </location>
</feature>
<evidence type="ECO:0000313" key="3">
    <source>
        <dbReference type="EMBL" id="KXN71973.1"/>
    </source>
</evidence>
<feature type="compositionally biased region" description="Polar residues" evidence="1">
    <location>
        <begin position="1161"/>
        <end position="1170"/>
    </location>
</feature>
<keyword evidence="4" id="KW-1185">Reference proteome</keyword>
<dbReference type="EMBL" id="KQ964463">
    <property type="protein sequence ID" value="KXN71973.1"/>
    <property type="molecule type" value="Genomic_DNA"/>
</dbReference>
<keyword evidence="2" id="KW-0812">Transmembrane</keyword>
<dbReference type="OrthoDB" id="10679152at2759"/>